<dbReference type="FunFam" id="2.40.330.10:FF:000009">
    <property type="entry name" value="Transcriptional factor B3 family protein"/>
    <property type="match status" value="2"/>
</dbReference>
<dbReference type="InterPro" id="IPR039218">
    <property type="entry name" value="REM_fam"/>
</dbReference>
<feature type="region of interest" description="Disordered" evidence="6">
    <location>
        <begin position="612"/>
        <end position="637"/>
    </location>
</feature>
<keyword evidence="3" id="KW-0238">DNA-binding</keyword>
<feature type="domain" description="TF-B3" evidence="7">
    <location>
        <begin position="291"/>
        <end position="391"/>
    </location>
</feature>
<evidence type="ECO:0000256" key="5">
    <source>
        <dbReference type="ARBA" id="ARBA00023242"/>
    </source>
</evidence>
<evidence type="ECO:0000256" key="4">
    <source>
        <dbReference type="ARBA" id="ARBA00023163"/>
    </source>
</evidence>
<keyword evidence="2" id="KW-0805">Transcription regulation</keyword>
<dbReference type="AlphaFoldDB" id="A0A8T1YHJ1"/>
<accession>A0A8T1YHJ1</accession>
<keyword evidence="5" id="KW-0539">Nucleus</keyword>
<dbReference type="SMART" id="SM01019">
    <property type="entry name" value="B3"/>
    <property type="match status" value="6"/>
</dbReference>
<evidence type="ECO:0000256" key="3">
    <source>
        <dbReference type="ARBA" id="ARBA00023125"/>
    </source>
</evidence>
<keyword evidence="4" id="KW-0804">Transcription</keyword>
<keyword evidence="9" id="KW-1185">Reference proteome</keyword>
<proteinExistence type="predicted"/>
<dbReference type="Proteomes" id="UP000694251">
    <property type="component" value="Chromosome 12"/>
</dbReference>
<sequence>MADPVLQSTTCPHFFQPLLPGFDSYLNIPVTFFLKHVERSNEKTTANLRSDASDTTWEVKIDGRSRRLTGGWKEFATAHDFRVGDIIVFRHEGDLVFHVTALGPSCCEIQYVKSCNDDDNHDDDQEDIRNLPMEQSLKTELEAEPSLDDDDEDDNMGKLLRKKHVNKRIPETEAKSFSSDQSCFVAHVTDSNLRKDSLSLPRKFVRPDGLNKGSNKIVLVNEGARTWTLLLKFTDSRKSFYMRGGWRSFCLGNGLKPGDSVTFKLESNNTKTPLLRFSTAESSSSVSEKRFLTLTVTPASIRCGRLYLSRKFISSNKMEKAGGKKITLLDKSGEEWPVTLLMDNRYTRMVLGSGLKEFYNAIGVKEYESVVFELVNNIYSKGLETTFQASKNPHFFQPLLPGFDSFLNIPVKFFSLHIKGRNEGKTVELRSDASEKTWQVKIEDRRLTVGWKEFANVHDYRVGDVIVFRHEGSLVFHVTSFGPSFCEIQYVTSCNNQENIGNLSMKQSLKTELESSLDEDKDNMGKFPRKKHVKKEIPEAEAKSFSSDKSCFVARVTDSNLRVDTLSLPRKFVRSDGLNKGTNKIVLVNEGARTWTLILKYRDSKLKSVSTKDCNKIKKDDESSDSRQKVPSSSSSSSENRFVTLTVTPAGLKDCRLYLPRKFIKVNGMEHIGMKKITLMDKHGVEWPVNLVMEKGNTKTRLGSGLKEFIKANGIKAYVSFVLELVWEDKTTLPMLKVCPNLHPTCSQV</sequence>
<dbReference type="PANTHER" id="PTHR31674:SF96">
    <property type="entry name" value="B3 DOMAIN-CONTAINING PROTEIN REM-LIKE 3-RELATED"/>
    <property type="match status" value="1"/>
</dbReference>
<feature type="region of interest" description="Disordered" evidence="6">
    <location>
        <begin position="118"/>
        <end position="156"/>
    </location>
</feature>
<dbReference type="InterPro" id="IPR003340">
    <property type="entry name" value="B3_DNA-bd"/>
</dbReference>
<evidence type="ECO:0000256" key="1">
    <source>
        <dbReference type="ARBA" id="ARBA00022737"/>
    </source>
</evidence>
<dbReference type="PROSITE" id="PS50863">
    <property type="entry name" value="B3"/>
    <property type="match status" value="5"/>
</dbReference>
<feature type="compositionally biased region" description="Basic and acidic residues" evidence="6">
    <location>
        <begin position="613"/>
        <end position="628"/>
    </location>
</feature>
<name>A0A8T1YHJ1_ARASU</name>
<evidence type="ECO:0000313" key="8">
    <source>
        <dbReference type="EMBL" id="KAG7545465.1"/>
    </source>
</evidence>
<organism evidence="8 9">
    <name type="scientific">Arabidopsis suecica</name>
    <name type="common">Swedish thale-cress</name>
    <name type="synonym">Cardaminopsis suecica</name>
    <dbReference type="NCBI Taxonomy" id="45249"/>
    <lineage>
        <taxon>Eukaryota</taxon>
        <taxon>Viridiplantae</taxon>
        <taxon>Streptophyta</taxon>
        <taxon>Embryophyta</taxon>
        <taxon>Tracheophyta</taxon>
        <taxon>Spermatophyta</taxon>
        <taxon>Magnoliopsida</taxon>
        <taxon>eudicotyledons</taxon>
        <taxon>Gunneridae</taxon>
        <taxon>Pentapetalae</taxon>
        <taxon>rosids</taxon>
        <taxon>malvids</taxon>
        <taxon>Brassicales</taxon>
        <taxon>Brassicaceae</taxon>
        <taxon>Camelineae</taxon>
        <taxon>Arabidopsis</taxon>
    </lineage>
</organism>
<dbReference type="Pfam" id="PF02362">
    <property type="entry name" value="B3"/>
    <property type="match status" value="5"/>
</dbReference>
<feature type="domain" description="TF-B3" evidence="7">
    <location>
        <begin position="642"/>
        <end position="741"/>
    </location>
</feature>
<feature type="compositionally biased region" description="Acidic residues" evidence="6">
    <location>
        <begin position="142"/>
        <end position="154"/>
    </location>
</feature>
<gene>
    <name evidence="8" type="ORF">ISN44_As12g009270</name>
</gene>
<keyword evidence="1" id="KW-0677">Repeat</keyword>
<evidence type="ECO:0000256" key="6">
    <source>
        <dbReference type="SAM" id="MobiDB-lite"/>
    </source>
</evidence>
<dbReference type="EMBL" id="JAEFBJ010000012">
    <property type="protein sequence ID" value="KAG7545465.1"/>
    <property type="molecule type" value="Genomic_DNA"/>
</dbReference>
<comment type="caution">
    <text evidence="8">The sequence shown here is derived from an EMBL/GenBank/DDBJ whole genome shotgun (WGS) entry which is preliminary data.</text>
</comment>
<reference evidence="8 9" key="1">
    <citation type="submission" date="2020-12" db="EMBL/GenBank/DDBJ databases">
        <title>Concerted genomic and epigenomic changes stabilize Arabidopsis allopolyploids.</title>
        <authorList>
            <person name="Chen Z."/>
        </authorList>
    </citation>
    <scope>NUCLEOTIDE SEQUENCE [LARGE SCALE GENOMIC DNA]</scope>
    <source>
        <strain evidence="8">As9502</strain>
        <tissue evidence="8">Leaf</tissue>
    </source>
</reference>
<feature type="domain" description="TF-B3" evidence="7">
    <location>
        <begin position="11"/>
        <end position="105"/>
    </location>
</feature>
<feature type="domain" description="TF-B3" evidence="7">
    <location>
        <begin position="183"/>
        <end position="280"/>
    </location>
</feature>
<evidence type="ECO:0000256" key="2">
    <source>
        <dbReference type="ARBA" id="ARBA00023015"/>
    </source>
</evidence>
<dbReference type="CDD" id="cd10017">
    <property type="entry name" value="B3_DNA"/>
    <property type="match status" value="6"/>
</dbReference>
<dbReference type="PANTHER" id="PTHR31674">
    <property type="entry name" value="B3 DOMAIN-CONTAINING PROTEIN REM-LIKE 3-RELATED"/>
    <property type="match status" value="1"/>
</dbReference>
<protein>
    <submittedName>
        <fullName evidence="8">B3 DNA binding domain</fullName>
    </submittedName>
</protein>
<evidence type="ECO:0000259" key="7">
    <source>
        <dbReference type="PROSITE" id="PS50863"/>
    </source>
</evidence>
<dbReference type="GO" id="GO:0003677">
    <property type="term" value="F:DNA binding"/>
    <property type="evidence" value="ECO:0007669"/>
    <property type="project" value="UniProtKB-KW"/>
</dbReference>
<evidence type="ECO:0000313" key="9">
    <source>
        <dbReference type="Proteomes" id="UP000694251"/>
    </source>
</evidence>
<feature type="domain" description="TF-B3" evidence="7">
    <location>
        <begin position="392"/>
        <end position="484"/>
    </location>
</feature>
<dbReference type="OrthoDB" id="1109907at2759"/>